<feature type="non-terminal residue" evidence="1">
    <location>
        <position position="90"/>
    </location>
</feature>
<dbReference type="InterPro" id="IPR050353">
    <property type="entry name" value="PyrK_electron_transfer"/>
</dbReference>
<evidence type="ECO:0008006" key="2">
    <source>
        <dbReference type="Google" id="ProtNLM"/>
    </source>
</evidence>
<protein>
    <recommendedName>
        <fullName evidence="2">FAD-binding FR-type domain-containing protein</fullName>
    </recommendedName>
</protein>
<organism evidence="1">
    <name type="scientific">marine sediment metagenome</name>
    <dbReference type="NCBI Taxonomy" id="412755"/>
    <lineage>
        <taxon>unclassified sequences</taxon>
        <taxon>metagenomes</taxon>
        <taxon>ecological metagenomes</taxon>
    </lineage>
</organism>
<gene>
    <name evidence="1" type="ORF">LCGC14_2779220</name>
</gene>
<accession>A0A0F9BKB9</accession>
<dbReference type="EMBL" id="LAZR01051579">
    <property type="protein sequence ID" value="KKK84846.1"/>
    <property type="molecule type" value="Genomic_DNA"/>
</dbReference>
<dbReference type="AlphaFoldDB" id="A0A0F9BKB9"/>
<name>A0A0F9BKB9_9ZZZZ</name>
<dbReference type="PANTHER" id="PTHR43513:SF3">
    <property type="entry name" value="DIHYDROOROTATE DEHYDROGENASE B (NAD(+)), ELECTRON TRANSFER SUBUNIT-RELATED"/>
    <property type="match status" value="1"/>
</dbReference>
<comment type="caution">
    <text evidence="1">The sequence shown here is derived from an EMBL/GenBank/DDBJ whole genome shotgun (WGS) entry which is preliminary data.</text>
</comment>
<dbReference type="SUPFAM" id="SSF63380">
    <property type="entry name" value="Riboflavin synthase domain-like"/>
    <property type="match status" value="1"/>
</dbReference>
<sequence length="90" mass="10042">MPFKIIRKCKLGESGTLFEMDIHAPLIAKKAFAGNFVLIRVNETGERIPLTIADYDREEGLITIVFQVVGKSTLLLSHQKTNDEILDIVG</sequence>
<reference evidence="1" key="1">
    <citation type="journal article" date="2015" name="Nature">
        <title>Complex archaea that bridge the gap between prokaryotes and eukaryotes.</title>
        <authorList>
            <person name="Spang A."/>
            <person name="Saw J.H."/>
            <person name="Jorgensen S.L."/>
            <person name="Zaremba-Niedzwiedzka K."/>
            <person name="Martijn J."/>
            <person name="Lind A.E."/>
            <person name="van Eijk R."/>
            <person name="Schleper C."/>
            <person name="Guy L."/>
            <person name="Ettema T.J."/>
        </authorList>
    </citation>
    <scope>NUCLEOTIDE SEQUENCE</scope>
</reference>
<dbReference type="Gene3D" id="2.40.30.10">
    <property type="entry name" value="Translation factors"/>
    <property type="match status" value="1"/>
</dbReference>
<evidence type="ECO:0000313" key="1">
    <source>
        <dbReference type="EMBL" id="KKK84846.1"/>
    </source>
</evidence>
<dbReference type="InterPro" id="IPR017938">
    <property type="entry name" value="Riboflavin_synthase-like_b-brl"/>
</dbReference>
<proteinExistence type="predicted"/>
<dbReference type="PANTHER" id="PTHR43513">
    <property type="entry name" value="DIHYDROOROTATE DEHYDROGENASE B (NAD(+)), ELECTRON TRANSFER SUBUNIT"/>
    <property type="match status" value="1"/>
</dbReference>